<organism evidence="1 2">
    <name type="scientific">Vibrio tapetis subsp. tapetis</name>
    <dbReference type="NCBI Taxonomy" id="1671868"/>
    <lineage>
        <taxon>Bacteria</taxon>
        <taxon>Pseudomonadati</taxon>
        <taxon>Pseudomonadota</taxon>
        <taxon>Gammaproteobacteria</taxon>
        <taxon>Vibrionales</taxon>
        <taxon>Vibrionaceae</taxon>
        <taxon>Vibrio</taxon>
    </lineage>
</organism>
<dbReference type="EMBL" id="LT960612">
    <property type="protein sequence ID" value="SON51916.1"/>
    <property type="molecule type" value="Genomic_DNA"/>
</dbReference>
<gene>
    <name evidence="1" type="ORF">VTAP4600_B0305</name>
</gene>
<evidence type="ECO:0000313" key="1">
    <source>
        <dbReference type="EMBL" id="SON51916.1"/>
    </source>
</evidence>
<protein>
    <submittedName>
        <fullName evidence="1">Uncharacterized protein</fullName>
    </submittedName>
</protein>
<sequence>MRTTCEALNQVIDCIKTNRLIVNLHKNVKNNKGIIEVLICIVRNMLQEVGFTMGVLKFTYSR</sequence>
<name>A0A2N8ZJ77_9VIBR</name>
<reference evidence="1 2" key="1">
    <citation type="submission" date="2017-10" db="EMBL/GenBank/DDBJ databases">
        <authorList>
            <person name="Banno H."/>
            <person name="Chua N.-H."/>
        </authorList>
    </citation>
    <scope>NUCLEOTIDE SEQUENCE [LARGE SCALE GENOMIC DNA]</scope>
    <source>
        <strain evidence="1">Vibrio tapetis CECT4600</strain>
    </source>
</reference>
<dbReference type="KEGG" id="vta:B0305"/>
<proteinExistence type="predicted"/>
<keyword evidence="2" id="KW-1185">Reference proteome</keyword>
<accession>A0A2N8ZJ77</accession>
<evidence type="ECO:0000313" key="2">
    <source>
        <dbReference type="Proteomes" id="UP000235828"/>
    </source>
</evidence>
<dbReference type="Proteomes" id="UP000235828">
    <property type="component" value="Chromosome B"/>
</dbReference>
<dbReference type="AlphaFoldDB" id="A0A2N8ZJ77"/>